<protein>
    <recommendedName>
        <fullName evidence="3">Bardet-Biedl syndrome 2 protein</fullName>
    </recommendedName>
</protein>
<evidence type="ECO:0008006" key="3">
    <source>
        <dbReference type="Google" id="ProtNLM"/>
    </source>
</evidence>
<dbReference type="OrthoDB" id="2123049at2759"/>
<dbReference type="SUPFAM" id="SSF50978">
    <property type="entry name" value="WD40 repeat-like"/>
    <property type="match status" value="1"/>
</dbReference>
<evidence type="ECO:0000313" key="1">
    <source>
        <dbReference type="EMBL" id="RCI07333.1"/>
    </source>
</evidence>
<comment type="caution">
    <text evidence="1">The sequence shown here is derived from an EMBL/GenBank/DDBJ whole genome shotgun (WGS) entry which is preliminary data.</text>
</comment>
<accession>A0A367KYQ0</accession>
<gene>
    <name evidence="1" type="ORF">CU098_014012</name>
</gene>
<dbReference type="Proteomes" id="UP000253551">
    <property type="component" value="Unassembled WGS sequence"/>
</dbReference>
<proteinExistence type="predicted"/>
<organism evidence="1 2">
    <name type="scientific">Rhizopus stolonifer</name>
    <name type="common">Rhizopus nigricans</name>
    <dbReference type="NCBI Taxonomy" id="4846"/>
    <lineage>
        <taxon>Eukaryota</taxon>
        <taxon>Fungi</taxon>
        <taxon>Fungi incertae sedis</taxon>
        <taxon>Mucoromycota</taxon>
        <taxon>Mucoromycotina</taxon>
        <taxon>Mucoromycetes</taxon>
        <taxon>Mucorales</taxon>
        <taxon>Mucorineae</taxon>
        <taxon>Rhizopodaceae</taxon>
        <taxon>Rhizopus</taxon>
    </lineage>
</organism>
<sequence>MNMLPGFYKLWSSNLSDSINCLAVGKPFLEELSEENDILIGTTAGRVMILNQTKPVEGLLETKGGSIQSIQLHDLTGFGALDLAVGDCDGIVTLFSRQQILSKRDLGSAITDITIHHDLAGGCEIIAGDINGTITSFQQHDALWKINIAEESVKLAMLGTKGRKSPSIRCTLSTTLQDRFGVDMTCLLVCDGWPLIHFIQSGERIQTIRSPSVINSLCSGNFLTVDSLKRFNISQVNKKAKTGSQKLDSQQVLLAGQDGYVYIMIDFEIFQWFKVGFCLTNVIKFRPSTLDEDETDMVLCVGHSNEVLVYQNGEKVYHIKTSDWPHAITLGDVNADGQDELVLGLLDQTIEVYEWRYIKDT</sequence>
<evidence type="ECO:0000313" key="2">
    <source>
        <dbReference type="Proteomes" id="UP000253551"/>
    </source>
</evidence>
<dbReference type="EMBL" id="PJQM01000001">
    <property type="protein sequence ID" value="RCI07333.1"/>
    <property type="molecule type" value="Genomic_DNA"/>
</dbReference>
<keyword evidence="2" id="KW-1185">Reference proteome</keyword>
<name>A0A367KYQ0_RHIST</name>
<dbReference type="InterPro" id="IPR036322">
    <property type="entry name" value="WD40_repeat_dom_sf"/>
</dbReference>
<dbReference type="AlphaFoldDB" id="A0A367KYQ0"/>
<reference evidence="1 2" key="1">
    <citation type="journal article" date="2018" name="G3 (Bethesda)">
        <title>Phylogenetic and Phylogenomic Definition of Rhizopus Species.</title>
        <authorList>
            <person name="Gryganskyi A.P."/>
            <person name="Golan J."/>
            <person name="Dolatabadi S."/>
            <person name="Mondo S."/>
            <person name="Robb S."/>
            <person name="Idnurm A."/>
            <person name="Muszewska A."/>
            <person name="Steczkiewicz K."/>
            <person name="Masonjones S."/>
            <person name="Liao H.L."/>
            <person name="Gajdeczka M.T."/>
            <person name="Anike F."/>
            <person name="Vuek A."/>
            <person name="Anishchenko I.M."/>
            <person name="Voigt K."/>
            <person name="de Hoog G.S."/>
            <person name="Smith M.E."/>
            <person name="Heitman J."/>
            <person name="Vilgalys R."/>
            <person name="Stajich J.E."/>
        </authorList>
    </citation>
    <scope>NUCLEOTIDE SEQUENCE [LARGE SCALE GENOMIC DNA]</scope>
    <source>
        <strain evidence="1 2">LSU 92-RS-03</strain>
    </source>
</reference>